<comment type="caution">
    <text evidence="2">The sequence shown here is derived from an EMBL/GenBank/DDBJ whole genome shotgun (WGS) entry which is preliminary data.</text>
</comment>
<dbReference type="InterPro" id="IPR021555">
    <property type="entry name" value="DUF3000"/>
</dbReference>
<organism evidence="2 3">
    <name type="scientific">Kocuria aegyptia</name>
    <dbReference type="NCBI Taxonomy" id="330943"/>
    <lineage>
        <taxon>Bacteria</taxon>
        <taxon>Bacillati</taxon>
        <taxon>Actinomycetota</taxon>
        <taxon>Actinomycetes</taxon>
        <taxon>Micrococcales</taxon>
        <taxon>Micrococcaceae</taxon>
        <taxon>Kocuria</taxon>
    </lineage>
</organism>
<gene>
    <name evidence="2" type="ORF">GCM10009767_08810</name>
</gene>
<proteinExistence type="predicted"/>
<dbReference type="EMBL" id="BAAAOA010000010">
    <property type="protein sequence ID" value="GAA1752049.1"/>
    <property type="molecule type" value="Genomic_DNA"/>
</dbReference>
<name>A0ABN2KAW2_9MICC</name>
<evidence type="ECO:0000256" key="1">
    <source>
        <dbReference type="SAM" id="MobiDB-lite"/>
    </source>
</evidence>
<accession>A0ABN2KAW2</accession>
<evidence type="ECO:0000313" key="2">
    <source>
        <dbReference type="EMBL" id="GAA1752049.1"/>
    </source>
</evidence>
<feature type="region of interest" description="Disordered" evidence="1">
    <location>
        <begin position="1"/>
        <end position="25"/>
    </location>
</feature>
<keyword evidence="3" id="KW-1185">Reference proteome</keyword>
<evidence type="ECO:0000313" key="3">
    <source>
        <dbReference type="Proteomes" id="UP001501204"/>
    </source>
</evidence>
<sequence>MTRSTPVGRSRRGTAARGAPTAYPSSVSAVNGLSEVYQHFQDALEQLRRTGPREGVELSPIPAPTHLAPFAAAVRAEVRRPPGPLRAAVLAAGPGSRPGAGAADPAAGTGVPDDDLATGRFVLLHDPSEPAAWGGPFRIVTWARAAAGREIGCDDTAGAITWTWLLEALARHRAGYSREGGTASRVLAEGFGLLGDQAEGADVELRASWTPDGSDVAPHLAAWADTVCTFAGLPPYPRGVTVLHPRR</sequence>
<dbReference type="Pfam" id="PF11452">
    <property type="entry name" value="DUF3000"/>
    <property type="match status" value="1"/>
</dbReference>
<protein>
    <submittedName>
        <fullName evidence="2">DUF3000 domain-containing protein</fullName>
    </submittedName>
</protein>
<reference evidence="2 3" key="1">
    <citation type="journal article" date="2019" name="Int. J. Syst. Evol. Microbiol.">
        <title>The Global Catalogue of Microorganisms (GCM) 10K type strain sequencing project: providing services to taxonomists for standard genome sequencing and annotation.</title>
        <authorList>
            <consortium name="The Broad Institute Genomics Platform"/>
            <consortium name="The Broad Institute Genome Sequencing Center for Infectious Disease"/>
            <person name="Wu L."/>
            <person name="Ma J."/>
        </authorList>
    </citation>
    <scope>NUCLEOTIDE SEQUENCE [LARGE SCALE GENOMIC DNA]</scope>
    <source>
        <strain evidence="2 3">JCM 14735</strain>
    </source>
</reference>
<dbReference type="Proteomes" id="UP001501204">
    <property type="component" value="Unassembled WGS sequence"/>
</dbReference>